<dbReference type="EMBL" id="CCKQ01003753">
    <property type="protein sequence ID" value="CDW74895.1"/>
    <property type="molecule type" value="Genomic_DNA"/>
</dbReference>
<evidence type="ECO:0000313" key="3">
    <source>
        <dbReference type="EMBL" id="CDW74895.1"/>
    </source>
</evidence>
<reference evidence="3 4" key="1">
    <citation type="submission" date="2014-06" db="EMBL/GenBank/DDBJ databases">
        <authorList>
            <person name="Swart Estienne"/>
        </authorList>
    </citation>
    <scope>NUCLEOTIDE SEQUENCE [LARGE SCALE GENOMIC DNA]</scope>
    <source>
        <strain evidence="3 4">130c</strain>
    </source>
</reference>
<organism evidence="3 4">
    <name type="scientific">Stylonychia lemnae</name>
    <name type="common">Ciliate</name>
    <dbReference type="NCBI Taxonomy" id="5949"/>
    <lineage>
        <taxon>Eukaryota</taxon>
        <taxon>Sar</taxon>
        <taxon>Alveolata</taxon>
        <taxon>Ciliophora</taxon>
        <taxon>Intramacronucleata</taxon>
        <taxon>Spirotrichea</taxon>
        <taxon>Stichotrichia</taxon>
        <taxon>Sporadotrichida</taxon>
        <taxon>Oxytrichidae</taxon>
        <taxon>Stylonychinae</taxon>
        <taxon>Stylonychia</taxon>
    </lineage>
</organism>
<dbReference type="InParanoid" id="A0A077ZYF3"/>
<evidence type="ECO:0000256" key="1">
    <source>
        <dbReference type="SAM" id="Coils"/>
    </source>
</evidence>
<protein>
    <submittedName>
        <fullName evidence="3">Uncharacterized protein</fullName>
    </submittedName>
</protein>
<feature type="compositionally biased region" description="Basic and acidic residues" evidence="2">
    <location>
        <begin position="125"/>
        <end position="137"/>
    </location>
</feature>
<sequence length="293" mass="33728">MFGDTQRITDYQQESHPIMLQYQKAIELLEEVNKKLIKEKRKRRFWQEKVKAIMRCQLFRKYQEEQLQLHIIKDTYDMLKCDVDQGLLNMKLKGLPPGVEIHSNEQQSSKSGNKENYKNTPLKIKISENSKKIKKADTTNQSKNNKEDILVFPSSSKLQQSQLKQQNENNHKTKPEKQQSQNTTASSGKKQKSKSKSSTANQQSSSGSKKSRTMAIDQFIQESIRQAKESIKNSGILQSTEPVEQDQKSKHLIEICDENSNQSVIIQGAQKLSSCVQFQQNILPQGFLNQLQQ</sequence>
<proteinExistence type="predicted"/>
<accession>A0A077ZYF3</accession>
<evidence type="ECO:0000256" key="2">
    <source>
        <dbReference type="SAM" id="MobiDB-lite"/>
    </source>
</evidence>
<feature type="coiled-coil region" evidence="1">
    <location>
        <begin position="19"/>
        <end position="49"/>
    </location>
</feature>
<gene>
    <name evidence="3" type="primary">Contig4599.g4918</name>
    <name evidence="3" type="ORF">STYLEM_3879</name>
</gene>
<dbReference type="Proteomes" id="UP000039865">
    <property type="component" value="Unassembled WGS sequence"/>
</dbReference>
<keyword evidence="4" id="KW-1185">Reference proteome</keyword>
<feature type="compositionally biased region" description="Low complexity" evidence="2">
    <location>
        <begin position="154"/>
        <end position="166"/>
    </location>
</feature>
<keyword evidence="1" id="KW-0175">Coiled coil</keyword>
<evidence type="ECO:0000313" key="4">
    <source>
        <dbReference type="Proteomes" id="UP000039865"/>
    </source>
</evidence>
<feature type="compositionally biased region" description="Low complexity" evidence="2">
    <location>
        <begin position="196"/>
        <end position="208"/>
    </location>
</feature>
<name>A0A077ZYF3_STYLE</name>
<dbReference type="AlphaFoldDB" id="A0A077ZYF3"/>
<feature type="region of interest" description="Disordered" evidence="2">
    <location>
        <begin position="98"/>
        <end position="213"/>
    </location>
</feature>